<dbReference type="RefSeq" id="WP_129479256.1">
    <property type="nucleotide sequence ID" value="NZ_SDWS01000013.1"/>
</dbReference>
<dbReference type="InterPro" id="IPR045390">
    <property type="entry name" value="ABC-3C_MC3"/>
</dbReference>
<dbReference type="EMBL" id="SDWS01000013">
    <property type="protein sequence ID" value="RYB88519.1"/>
    <property type="molecule type" value="Genomic_DNA"/>
</dbReference>
<protein>
    <submittedName>
        <fullName evidence="1">Uncharacterized protein</fullName>
    </submittedName>
</protein>
<proteinExistence type="predicted"/>
<keyword evidence="2" id="KW-1185">Reference proteome</keyword>
<accession>A0A4Q2RLQ5</accession>
<dbReference type="Pfam" id="PF20131">
    <property type="entry name" value="MC3"/>
    <property type="match status" value="1"/>
</dbReference>
<reference evidence="1 2" key="1">
    <citation type="submission" date="2019-01" db="EMBL/GenBank/DDBJ databases">
        <title>Novel species of Nocardioides.</title>
        <authorList>
            <person name="Liu Q."/>
            <person name="Xin Y.-H."/>
        </authorList>
    </citation>
    <scope>NUCLEOTIDE SEQUENCE [LARGE SCALE GENOMIC DNA]</scope>
    <source>
        <strain evidence="1 2">HLT3-15</strain>
    </source>
</reference>
<dbReference type="AlphaFoldDB" id="A0A4Q2RLQ5"/>
<dbReference type="Proteomes" id="UP000291838">
    <property type="component" value="Unassembled WGS sequence"/>
</dbReference>
<evidence type="ECO:0000313" key="1">
    <source>
        <dbReference type="EMBL" id="RYB88519.1"/>
    </source>
</evidence>
<organism evidence="1 2">
    <name type="scientific">Nocardioides glacieisoli</name>
    <dbReference type="NCBI Taxonomy" id="1168730"/>
    <lineage>
        <taxon>Bacteria</taxon>
        <taxon>Bacillati</taxon>
        <taxon>Actinomycetota</taxon>
        <taxon>Actinomycetes</taxon>
        <taxon>Propionibacteriales</taxon>
        <taxon>Nocardioidaceae</taxon>
        <taxon>Nocardioides</taxon>
    </lineage>
</organism>
<dbReference type="OrthoDB" id="7059377at2"/>
<name>A0A4Q2RLQ5_9ACTN</name>
<sequence>MTMLPLWETRVREEANLFNPYFLAVTIRQTARAYETARGEGLPWPLPFLCVPLLLHEHSRQQLPYNSRTDLVVWLTDHPDIRFLTPGRVRLLRPHVREALLVGVREGILTINRPELTINQGPTRLTQTRLDRTGAVAGEILKEATKLGRWLARNGTWQYQLTLWGVSA</sequence>
<comment type="caution">
    <text evidence="1">The sequence shown here is derived from an EMBL/GenBank/DDBJ whole genome shotgun (WGS) entry which is preliminary data.</text>
</comment>
<evidence type="ECO:0000313" key="2">
    <source>
        <dbReference type="Proteomes" id="UP000291838"/>
    </source>
</evidence>
<gene>
    <name evidence="1" type="ORF">EUA06_20500</name>
</gene>